<organism evidence="1 2">
    <name type="scientific">Rhodanobacter terrae</name>
    <dbReference type="NCBI Taxonomy" id="418647"/>
    <lineage>
        <taxon>Bacteria</taxon>
        <taxon>Pseudomonadati</taxon>
        <taxon>Pseudomonadota</taxon>
        <taxon>Gammaproteobacteria</taxon>
        <taxon>Lysobacterales</taxon>
        <taxon>Rhodanobacteraceae</taxon>
        <taxon>Rhodanobacter</taxon>
    </lineage>
</organism>
<keyword evidence="2" id="KW-1185">Reference proteome</keyword>
<accession>A0ABW0T225</accession>
<evidence type="ECO:0000313" key="2">
    <source>
        <dbReference type="Proteomes" id="UP001596111"/>
    </source>
</evidence>
<reference evidence="2" key="1">
    <citation type="journal article" date="2019" name="Int. J. Syst. Evol. Microbiol.">
        <title>The Global Catalogue of Microorganisms (GCM) 10K type strain sequencing project: providing services to taxonomists for standard genome sequencing and annotation.</title>
        <authorList>
            <consortium name="The Broad Institute Genomics Platform"/>
            <consortium name="The Broad Institute Genome Sequencing Center for Infectious Disease"/>
            <person name="Wu L."/>
            <person name="Ma J."/>
        </authorList>
    </citation>
    <scope>NUCLEOTIDE SEQUENCE [LARGE SCALE GENOMIC DNA]</scope>
    <source>
        <strain evidence="2">CGMCC 1.13587</strain>
    </source>
</reference>
<name>A0ABW0T225_9GAMM</name>
<comment type="caution">
    <text evidence="1">The sequence shown here is derived from an EMBL/GenBank/DDBJ whole genome shotgun (WGS) entry which is preliminary data.</text>
</comment>
<proteinExistence type="predicted"/>
<dbReference type="EMBL" id="JBHSNG010000048">
    <property type="protein sequence ID" value="MFC5583361.1"/>
    <property type="molecule type" value="Genomic_DNA"/>
</dbReference>
<evidence type="ECO:0000313" key="1">
    <source>
        <dbReference type="EMBL" id="MFC5583361.1"/>
    </source>
</evidence>
<protein>
    <submittedName>
        <fullName evidence="1">Uncharacterized protein</fullName>
    </submittedName>
</protein>
<dbReference type="Proteomes" id="UP001596111">
    <property type="component" value="Unassembled WGS sequence"/>
</dbReference>
<gene>
    <name evidence="1" type="ORF">ACFPPB_19800</name>
</gene>
<sequence>MSGTYVFENSAGNTLAIYDWKSTAIYDASPAANLPTVQAFWTSQEPMEFALAASGSVNLLEFARWIGAASIGIERALQWTEL</sequence>